<dbReference type="Pfam" id="PF01535">
    <property type="entry name" value="PPR"/>
    <property type="match status" value="5"/>
</dbReference>
<dbReference type="InterPro" id="IPR002885">
    <property type="entry name" value="PPR_rpt"/>
</dbReference>
<dbReference type="Gene3D" id="3.40.50.12780">
    <property type="entry name" value="N-terminal domain of ligase-like"/>
    <property type="match status" value="2"/>
</dbReference>
<keyword evidence="2" id="KW-0677">Repeat</keyword>
<dbReference type="PROSITE" id="PS00455">
    <property type="entry name" value="AMP_BINDING"/>
    <property type="match status" value="1"/>
</dbReference>
<dbReference type="GO" id="GO:0009698">
    <property type="term" value="P:phenylpropanoid metabolic process"/>
    <property type="evidence" value="ECO:0007669"/>
    <property type="project" value="UniProtKB-KW"/>
</dbReference>
<evidence type="ECO:0000256" key="3">
    <source>
        <dbReference type="ARBA" id="ARBA00023051"/>
    </source>
</evidence>
<accession>A0A7J7FSZ3</accession>
<feature type="domain" description="AMP-dependent synthetase/ligase" evidence="5">
    <location>
        <begin position="53"/>
        <end position="120"/>
    </location>
</feature>
<reference evidence="7" key="1">
    <citation type="journal article" date="2020" name="Nat. Commun.">
        <title>Genome assembly of wild tea tree DASZ reveals pedigree and selection history of tea varieties.</title>
        <authorList>
            <person name="Zhang W."/>
            <person name="Zhang Y."/>
            <person name="Qiu H."/>
            <person name="Guo Y."/>
            <person name="Wan H."/>
            <person name="Zhang X."/>
            <person name="Scossa F."/>
            <person name="Alseekh S."/>
            <person name="Zhang Q."/>
            <person name="Wang P."/>
            <person name="Xu L."/>
            <person name="Schmidt M.H."/>
            <person name="Jia X."/>
            <person name="Li D."/>
            <person name="Zhu A."/>
            <person name="Guo F."/>
            <person name="Chen W."/>
            <person name="Ni D."/>
            <person name="Usadel B."/>
            <person name="Fernie A.R."/>
            <person name="Wen W."/>
        </authorList>
    </citation>
    <scope>NUCLEOTIDE SEQUENCE [LARGE SCALE GENOMIC DNA]</scope>
    <source>
        <strain evidence="7">cv. G240</strain>
    </source>
</reference>
<dbReference type="FunFam" id="1.25.40.10:FF:000090">
    <property type="entry name" value="Pentatricopeptide repeat-containing protein, chloroplastic"/>
    <property type="match status" value="1"/>
</dbReference>
<dbReference type="InterPro" id="IPR000873">
    <property type="entry name" value="AMP-dep_synth/lig_dom"/>
</dbReference>
<evidence type="ECO:0000256" key="1">
    <source>
        <dbReference type="ARBA" id="ARBA00004930"/>
    </source>
</evidence>
<dbReference type="AlphaFoldDB" id="A0A7J7FSZ3"/>
<keyword evidence="3" id="KW-0587">Phenylpropanoid metabolism</keyword>
<sequence>MEMFAVMVEEGSEDRDGKPSVGPIYRNILSKNDFPPPDPELSTAWDVLRVSVEKYPRNRMLGWREFSDGKFGPYLWKTYKEVYEEVLHVGSALRASGAKPGSRIGIYGSNCPQWIVAMEGKEHPSEPLPPQPFNICTIMYTSGTSGDPKGVILTHENIALNMTADDVYISFLPLAHVLDRMIEEYFFHKGASVGYYHGVKARLGGRIRLIVSGAAPLSSEVEEFLRVTSCAYVVQGYGLTETCGLATVGFPDEMCMIGTVGSPFVYSELRLEEVPEMGYNPLGDPSCGEICVRGKTTFTGYYKNPELTAEAFKDGWFHTGDIGEMLPNGVVKIIDRKKNLIKLSQGEYVAVECLEKFYGITPIVEDIWVYGDSFRSMLVAVVVPHEENTKRWAYQNGHRGSLSELCFLKQLQDNVLLQLKSTAERTKLRGFEYIKGIILEPQPFDAERDLVTATLKKKRDKLHKYYKVVIFLICPPLRNWGGRGVVLRPMRTLGRALLVTSSQICTISTATLNYMINGYIREGNINDARKLFDRNPFSRDVVSWNSMFSGYIKHDQIQHAQHLFDQMLLRDVVSWNAMLSGLHKIKNPQGIYHCFLRMGRDGLRPNDFTFSIVISALTNTGFNLMIPQLHGLALRSALNSCVFVGSSLMRGYTDLGDRKGLYLVFDEILAKNVTSWNALILGYMELGLSGEARRAFEMMPEKNIISWTTLVNGYIRNKELDEARSIFNGNCERNVVLWTVMVSGYVQNGKFVHALELFLLMLKSGTQPNQFTFSSALDACSGCSSLLMGKQVHSNMLKSGIPFDVVLSTALVDMYAKCGDIEAAFCFFESVPKKDLATWNSVIGGYARHGLATRALEEFERMINGGVKPDEITFVNVLSACVHGGLVEEGERHFNSMTTKYGIKAGMEHYACMVDLYGRAGFLETAVKLIEGMPFKPDVVVWGALLAACSLHSSLELGEFAAKRINTLQKDHPAVYSMLSKIHGEQGIWGTVIELRKVMKERRAKMQNAGSWIEASSGP</sequence>
<dbReference type="EMBL" id="JACBKZ010000015">
    <property type="protein sequence ID" value="KAF5931465.1"/>
    <property type="molecule type" value="Genomic_DNA"/>
</dbReference>
<dbReference type="Pfam" id="PF20431">
    <property type="entry name" value="E_motif"/>
    <property type="match status" value="1"/>
</dbReference>
<feature type="domain" description="AMP-dependent synthetase/ligase" evidence="5">
    <location>
        <begin position="124"/>
        <end position="200"/>
    </location>
</feature>
<dbReference type="UniPathway" id="UPA00372">
    <property type="reaction ID" value="UER00547"/>
</dbReference>
<dbReference type="InterPro" id="IPR046960">
    <property type="entry name" value="PPR_At4g14850-like_plant"/>
</dbReference>
<dbReference type="InterPro" id="IPR046848">
    <property type="entry name" value="E_motif"/>
</dbReference>
<evidence type="ECO:0000256" key="2">
    <source>
        <dbReference type="ARBA" id="ARBA00022737"/>
    </source>
</evidence>
<protein>
    <recommendedName>
        <fullName evidence="5">AMP-dependent synthetase/ligase domain-containing protein</fullName>
    </recommendedName>
</protein>
<dbReference type="InterPro" id="IPR042099">
    <property type="entry name" value="ANL_N_sf"/>
</dbReference>
<evidence type="ECO:0000313" key="7">
    <source>
        <dbReference type="Proteomes" id="UP000593564"/>
    </source>
</evidence>
<dbReference type="PROSITE" id="PS51375">
    <property type="entry name" value="PPR"/>
    <property type="match status" value="4"/>
</dbReference>
<dbReference type="GO" id="GO:0003723">
    <property type="term" value="F:RNA binding"/>
    <property type="evidence" value="ECO:0007669"/>
    <property type="project" value="InterPro"/>
</dbReference>
<feature type="repeat" description="PPR" evidence="4">
    <location>
        <begin position="672"/>
        <end position="706"/>
    </location>
</feature>
<dbReference type="InterPro" id="IPR011990">
    <property type="entry name" value="TPR-like_helical_dom_sf"/>
</dbReference>
<feature type="repeat" description="PPR" evidence="4">
    <location>
        <begin position="734"/>
        <end position="768"/>
    </location>
</feature>
<dbReference type="SUPFAM" id="SSF56801">
    <property type="entry name" value="Acetyl-CoA synthetase-like"/>
    <property type="match status" value="1"/>
</dbReference>
<dbReference type="NCBIfam" id="TIGR00756">
    <property type="entry name" value="PPR"/>
    <property type="match status" value="5"/>
</dbReference>
<dbReference type="PANTHER" id="PTHR47926">
    <property type="entry name" value="PENTATRICOPEPTIDE REPEAT-CONTAINING PROTEIN"/>
    <property type="match status" value="1"/>
</dbReference>
<comment type="pathway">
    <text evidence="1">Phytoalexin biosynthesis; 3,4',5-trihydroxystilbene biosynthesis; 3,4',5-trihydroxystilbene from trans-4-coumarate: step 1/2.</text>
</comment>
<feature type="domain" description="AMP-dependent synthetase/ligase" evidence="5">
    <location>
        <begin position="202"/>
        <end position="302"/>
    </location>
</feature>
<organism evidence="6 7">
    <name type="scientific">Camellia sinensis</name>
    <name type="common">Tea plant</name>
    <name type="synonym">Thea sinensis</name>
    <dbReference type="NCBI Taxonomy" id="4442"/>
    <lineage>
        <taxon>Eukaryota</taxon>
        <taxon>Viridiplantae</taxon>
        <taxon>Streptophyta</taxon>
        <taxon>Embryophyta</taxon>
        <taxon>Tracheophyta</taxon>
        <taxon>Spermatophyta</taxon>
        <taxon>Magnoliopsida</taxon>
        <taxon>eudicotyledons</taxon>
        <taxon>Gunneridae</taxon>
        <taxon>Pentapetalae</taxon>
        <taxon>asterids</taxon>
        <taxon>Ericales</taxon>
        <taxon>Theaceae</taxon>
        <taxon>Camellia</taxon>
    </lineage>
</organism>
<evidence type="ECO:0000256" key="4">
    <source>
        <dbReference type="PROSITE-ProRule" id="PRU00708"/>
    </source>
</evidence>
<comment type="caution">
    <text evidence="6">The sequence shown here is derived from an EMBL/GenBank/DDBJ whole genome shotgun (WGS) entry which is preliminary data.</text>
</comment>
<reference evidence="6 7" key="2">
    <citation type="submission" date="2020-07" db="EMBL/GenBank/DDBJ databases">
        <title>Genome assembly of wild tea tree DASZ reveals pedigree and selection history of tea varieties.</title>
        <authorList>
            <person name="Zhang W."/>
        </authorList>
    </citation>
    <scope>NUCLEOTIDE SEQUENCE [LARGE SCALE GENOMIC DNA]</scope>
    <source>
        <strain evidence="7">cv. G240</strain>
        <tissue evidence="6">Leaf</tissue>
    </source>
</reference>
<keyword evidence="7" id="KW-1185">Reference proteome</keyword>
<dbReference type="Gene3D" id="1.25.40.10">
    <property type="entry name" value="Tetratricopeptide repeat domain"/>
    <property type="match status" value="4"/>
</dbReference>
<proteinExistence type="predicted"/>
<evidence type="ECO:0000259" key="5">
    <source>
        <dbReference type="Pfam" id="PF00501"/>
    </source>
</evidence>
<dbReference type="InterPro" id="IPR020845">
    <property type="entry name" value="AMP-binding_CS"/>
</dbReference>
<feature type="repeat" description="PPR" evidence="4">
    <location>
        <begin position="835"/>
        <end position="869"/>
    </location>
</feature>
<dbReference type="Pfam" id="PF13041">
    <property type="entry name" value="PPR_2"/>
    <property type="match status" value="3"/>
</dbReference>
<dbReference type="PANTHER" id="PTHR47926:SF511">
    <property type="entry name" value="PENTATRICOPEPTIDE REPEAT-CONTAINING PROTEIN"/>
    <property type="match status" value="1"/>
</dbReference>
<dbReference type="Pfam" id="PF00501">
    <property type="entry name" value="AMP-binding"/>
    <property type="match status" value="3"/>
</dbReference>
<evidence type="ECO:0000313" key="6">
    <source>
        <dbReference type="EMBL" id="KAF5931465.1"/>
    </source>
</evidence>
<dbReference type="GO" id="GO:0009451">
    <property type="term" value="P:RNA modification"/>
    <property type="evidence" value="ECO:0007669"/>
    <property type="project" value="InterPro"/>
</dbReference>
<dbReference type="Proteomes" id="UP000593564">
    <property type="component" value="Unassembled WGS sequence"/>
</dbReference>
<dbReference type="Gene3D" id="3.40.50.980">
    <property type="match status" value="1"/>
</dbReference>
<name>A0A7J7FSZ3_CAMSI</name>
<feature type="repeat" description="PPR" evidence="4">
    <location>
        <begin position="540"/>
        <end position="574"/>
    </location>
</feature>
<gene>
    <name evidence="6" type="ORF">HYC85_032338</name>
</gene>